<dbReference type="InterPro" id="IPR038136">
    <property type="entry name" value="CofD-like_dom_sf"/>
</dbReference>
<dbReference type="GO" id="GO:0043743">
    <property type="term" value="F:LPPG:FO 2-phospho-L-lactate transferase activity"/>
    <property type="evidence" value="ECO:0007669"/>
    <property type="project" value="InterPro"/>
</dbReference>
<dbReference type="CDD" id="cd07187">
    <property type="entry name" value="YvcK_like"/>
    <property type="match status" value="1"/>
</dbReference>
<protein>
    <recommendedName>
        <fullName evidence="3">GAK system CofD-like protein</fullName>
    </recommendedName>
</protein>
<reference evidence="2" key="1">
    <citation type="submission" date="2009-09" db="EMBL/GenBank/DDBJ databases">
        <title>The complete chromosome of Desulfohalobium retbaense DSM 5692.</title>
        <authorList>
            <consortium name="US DOE Joint Genome Institute (JGI-PGF)"/>
            <person name="Lucas S."/>
            <person name="Copeland A."/>
            <person name="Lapidus A."/>
            <person name="Glavina del Rio T."/>
            <person name="Dalin E."/>
            <person name="Tice H."/>
            <person name="Bruce D."/>
            <person name="Goodwin L."/>
            <person name="Pitluck S."/>
            <person name="Kyrpides N."/>
            <person name="Mavromatis K."/>
            <person name="Ivanova N."/>
            <person name="Mikhailova N."/>
            <person name="Munk A.C."/>
            <person name="Brettin T."/>
            <person name="Detter J.C."/>
            <person name="Han C."/>
            <person name="Tapia R."/>
            <person name="Larimer F."/>
            <person name="Land M."/>
            <person name="Hauser L."/>
            <person name="Markowitz V."/>
            <person name="Cheng J.-F."/>
            <person name="Hugenholtz P."/>
            <person name="Woyke T."/>
            <person name="Wu D."/>
            <person name="Spring S."/>
            <person name="Klenk H.-P."/>
            <person name="Eisen J.A."/>
        </authorList>
    </citation>
    <scope>NUCLEOTIDE SEQUENCE [LARGE SCALE GENOMIC DNA]</scope>
    <source>
        <strain evidence="2">DSM 5692</strain>
    </source>
</reference>
<organism evidence="1 2">
    <name type="scientific">Desulfohalobium retbaense (strain ATCC 49708 / DSM 5692 / JCM 16813 / HR100)</name>
    <dbReference type="NCBI Taxonomy" id="485915"/>
    <lineage>
        <taxon>Bacteria</taxon>
        <taxon>Pseudomonadati</taxon>
        <taxon>Thermodesulfobacteriota</taxon>
        <taxon>Desulfovibrionia</taxon>
        <taxon>Desulfovibrionales</taxon>
        <taxon>Desulfohalobiaceae</taxon>
        <taxon>Desulfohalobium</taxon>
    </lineage>
</organism>
<proteinExistence type="predicted"/>
<dbReference type="STRING" id="485915.Dret_1986"/>
<dbReference type="Gene3D" id="3.40.50.10680">
    <property type="entry name" value="CofD-like domains"/>
    <property type="match status" value="1"/>
</dbReference>
<gene>
    <name evidence="1" type="ordered locus">Dret_1986</name>
</gene>
<dbReference type="Proteomes" id="UP000001052">
    <property type="component" value="Chromosome"/>
</dbReference>
<dbReference type="AlphaFoldDB" id="C8X4P7"/>
<dbReference type="RefSeq" id="WP_015752413.1">
    <property type="nucleotide sequence ID" value="NC_013223.1"/>
</dbReference>
<dbReference type="InterPro" id="IPR002882">
    <property type="entry name" value="CofD"/>
</dbReference>
<dbReference type="EMBL" id="CP001734">
    <property type="protein sequence ID" value="ACV69270.1"/>
    <property type="molecule type" value="Genomic_DNA"/>
</dbReference>
<dbReference type="HOGENOM" id="CLU_044041_0_1_7"/>
<dbReference type="PANTHER" id="PTHR31240:SF0">
    <property type="entry name" value="MATERNAL EFFECT EMBRYO ARREST 18"/>
    <property type="match status" value="1"/>
</dbReference>
<evidence type="ECO:0000313" key="2">
    <source>
        <dbReference type="Proteomes" id="UP000001052"/>
    </source>
</evidence>
<evidence type="ECO:0000313" key="1">
    <source>
        <dbReference type="EMBL" id="ACV69270.1"/>
    </source>
</evidence>
<evidence type="ECO:0008006" key="3">
    <source>
        <dbReference type="Google" id="ProtNLM"/>
    </source>
</evidence>
<dbReference type="SUPFAM" id="SSF142338">
    <property type="entry name" value="CofD-like"/>
    <property type="match status" value="1"/>
</dbReference>
<name>C8X4P7_DESRD</name>
<accession>C8X4P7</accession>
<dbReference type="eggNOG" id="COG0391">
    <property type="taxonomic scope" value="Bacteria"/>
</dbReference>
<dbReference type="Pfam" id="PF01933">
    <property type="entry name" value="CofD"/>
    <property type="match status" value="1"/>
</dbReference>
<dbReference type="InterPro" id="IPR027591">
    <property type="entry name" value="CofD-rel_GAK"/>
</dbReference>
<sequence length="401" mass="43934">MSATGTRITVTKSALLPDPVKLARYAKAPELGPKILFFSGGTALRPLSQKLIEFTHNSIHFITPFDSGGSSAVLRKAFAMPAIGDIRNRLMALADQSLHGAPEIYELFALRLPKEADPGALNDLLQSLIRGKHPLVAAIPDPMRKIIRNHLGRFAEAMPTDFDLRGASIGNLILTAGYLDYRRQLDPVIFLFANLVRVRGVVRPVLNKDLQLAVRLDDGSTVVGQHRITGKETAPLNTKIRSAWICASSEEPAPLRVPVRNKVMEQIQQAELICYPIGSFYSSLIANLLPGGIGRAIASTPCPKVFIPNTSGDPELHGQDVMEQVRTILYTLQRDFPEPLPTRDLLNFVLIDHDLTLYPGGVPRHSLEKMGLTVIAGDLTTEQSRPLLDATRLTEALLSLT</sequence>
<dbReference type="NCBIfam" id="TIGR04357">
    <property type="entry name" value="CofD_rel_GAK"/>
    <property type="match status" value="1"/>
</dbReference>
<dbReference type="PANTHER" id="PTHR31240">
    <property type="entry name" value="MATERNAL EFFECT EMBRYO ARREST 18"/>
    <property type="match status" value="1"/>
</dbReference>
<dbReference type="KEGG" id="drt:Dret_1986"/>
<reference evidence="1 2" key="2">
    <citation type="journal article" date="2010" name="Stand. Genomic Sci.">
        <title>Complete genome sequence of Desulfohalobium retbaense type strain (HR(100)).</title>
        <authorList>
            <person name="Spring S."/>
            <person name="Nolan M."/>
            <person name="Lapidus A."/>
            <person name="Glavina Del Rio T."/>
            <person name="Copeland A."/>
            <person name="Tice H."/>
            <person name="Cheng J.F."/>
            <person name="Lucas S."/>
            <person name="Land M."/>
            <person name="Chen F."/>
            <person name="Bruce D."/>
            <person name="Goodwin L."/>
            <person name="Pitluck S."/>
            <person name="Ivanova N."/>
            <person name="Mavromatis K."/>
            <person name="Mikhailova N."/>
            <person name="Pati A."/>
            <person name="Chen A."/>
            <person name="Palaniappan K."/>
            <person name="Hauser L."/>
            <person name="Chang Y.J."/>
            <person name="Jeffries C.D."/>
            <person name="Munk C."/>
            <person name="Kiss H."/>
            <person name="Chain P."/>
            <person name="Han C."/>
            <person name="Brettin T."/>
            <person name="Detter J.C."/>
            <person name="Schuler E."/>
            <person name="Goker M."/>
            <person name="Rohde M."/>
            <person name="Bristow J."/>
            <person name="Eisen J.A."/>
            <person name="Markowitz V."/>
            <person name="Hugenholtz P."/>
            <person name="Kyrpides N.C."/>
            <person name="Klenk H.P."/>
        </authorList>
    </citation>
    <scope>NUCLEOTIDE SEQUENCE [LARGE SCALE GENOMIC DNA]</scope>
    <source>
        <strain evidence="1 2">DSM 5692</strain>
    </source>
</reference>
<dbReference type="OrthoDB" id="5413830at2"/>
<keyword evidence="2" id="KW-1185">Reference proteome</keyword>